<evidence type="ECO:0000313" key="3">
    <source>
        <dbReference type="Proteomes" id="UP001062901"/>
    </source>
</evidence>
<evidence type="ECO:0000259" key="1">
    <source>
        <dbReference type="Pfam" id="PF01048"/>
    </source>
</evidence>
<protein>
    <recommendedName>
        <fullName evidence="1">Nucleoside phosphorylase domain-containing protein</fullName>
    </recommendedName>
</protein>
<evidence type="ECO:0000313" key="2">
    <source>
        <dbReference type="EMBL" id="GBQ07675.1"/>
    </source>
</evidence>
<gene>
    <name evidence="2" type="ORF">AA15669_1480</name>
</gene>
<feature type="domain" description="Nucleoside phosphorylase" evidence="1">
    <location>
        <begin position="35"/>
        <end position="176"/>
    </location>
</feature>
<dbReference type="EMBL" id="BAQD01000043">
    <property type="protein sequence ID" value="GBQ07675.1"/>
    <property type="molecule type" value="Genomic_DNA"/>
</dbReference>
<dbReference type="Gene3D" id="3.40.50.1580">
    <property type="entry name" value="Nucleoside phosphorylase domain"/>
    <property type="match status" value="1"/>
</dbReference>
<dbReference type="SUPFAM" id="SSF53167">
    <property type="entry name" value="Purine and uridine phosphorylases"/>
    <property type="match status" value="1"/>
</dbReference>
<organism evidence="2 3">
    <name type="scientific">Saccharibacter floricola DSM 15669</name>
    <dbReference type="NCBI Taxonomy" id="1123227"/>
    <lineage>
        <taxon>Bacteria</taxon>
        <taxon>Pseudomonadati</taxon>
        <taxon>Pseudomonadota</taxon>
        <taxon>Alphaproteobacteria</taxon>
        <taxon>Acetobacterales</taxon>
        <taxon>Acetobacteraceae</taxon>
        <taxon>Saccharibacter</taxon>
    </lineage>
</organism>
<proteinExistence type="predicted"/>
<reference evidence="2" key="1">
    <citation type="submission" date="2013-04" db="EMBL/GenBank/DDBJ databases">
        <title>The genome sequencing project of 58 acetic acid bacteria.</title>
        <authorList>
            <person name="Okamoto-Kainuma A."/>
            <person name="Ishikawa M."/>
            <person name="Umino S."/>
            <person name="Koizumi Y."/>
            <person name="Shiwa Y."/>
            <person name="Yoshikawa H."/>
            <person name="Matsutani M."/>
            <person name="Matsushita K."/>
        </authorList>
    </citation>
    <scope>NUCLEOTIDE SEQUENCE</scope>
    <source>
        <strain evidence="2">DSM 15669</strain>
    </source>
</reference>
<comment type="caution">
    <text evidence="2">The sequence shown here is derived from an EMBL/GenBank/DDBJ whole genome shotgun (WGS) entry which is preliminary data.</text>
</comment>
<dbReference type="Pfam" id="PF01048">
    <property type="entry name" value="PNP_UDP_1"/>
    <property type="match status" value="1"/>
</dbReference>
<name>A0ABQ0NZU6_9PROT</name>
<keyword evidence="3" id="KW-1185">Reference proteome</keyword>
<dbReference type="Proteomes" id="UP001062901">
    <property type="component" value="Unassembled WGS sequence"/>
</dbReference>
<dbReference type="InterPro" id="IPR000845">
    <property type="entry name" value="Nucleoside_phosphorylase_d"/>
</dbReference>
<sequence>MLGVLTGLQQEAVLIRRVFPHSPVELSYASEQGAVEAMGRLQEAGVTKVLSFGCAGGLSPSVEPGTIIVADHVHVGSRDYSTDAALSRLCGRDAALSGGVLHSREMVAQAQQKRQLYQETHCLAVDMESGVVACSGLPFAVLRVVCDDVARDLPPAAGEAMDKGRVKCAALIRSIVRHPKQIPALMSLGKDASRARQAMARFLHEHQESLKTAE</sequence>
<accession>A0ABQ0NZU6</accession>
<dbReference type="RefSeq" id="WP_018979294.1">
    <property type="nucleotide sequence ID" value="NZ_BAQD01000043.1"/>
</dbReference>
<dbReference type="InterPro" id="IPR035994">
    <property type="entry name" value="Nucleoside_phosphorylase_sf"/>
</dbReference>